<proteinExistence type="predicted"/>
<dbReference type="OrthoDB" id="9816539at2"/>
<reference evidence="1 2" key="1">
    <citation type="submission" date="2018-03" db="EMBL/GenBank/DDBJ databases">
        <title>Genomic Encyclopedia of Type Strains, Phase III (KMG-III): the genomes of soil and plant-associated and newly described type strains.</title>
        <authorList>
            <person name="Whitman W."/>
        </authorList>
    </citation>
    <scope>NUCLEOTIDE SEQUENCE [LARGE SCALE GENOMIC DNA]</scope>
    <source>
        <strain evidence="1 2">CGMCC 1.9313</strain>
    </source>
</reference>
<accession>A0A2T0U497</accession>
<dbReference type="EMBL" id="PVTH01000005">
    <property type="protein sequence ID" value="PRY52678.1"/>
    <property type="molecule type" value="Genomic_DNA"/>
</dbReference>
<name>A0A2T0U497_9SPHI</name>
<evidence type="ECO:0000313" key="2">
    <source>
        <dbReference type="Proteomes" id="UP000238034"/>
    </source>
</evidence>
<sequence>MGTAEDFMNSFFRANPHARSGALNMGELNELIAEHQKKVNAERLEDFDGLSPNQMTSLLYTPFAPGGLLQFRENIDAHVKEVPFFKLSEILLREIEQVGKLKLTTKGNLPVSICQRLCDQNLIYWSFMKYVKKIREEAVPYLWPLKQYLLDEGIVKKRNNSLSLTKNGEKLLKEQQSVRFIRIFTYLASRFHWGNFYDLEDGGRSGQLGWAYSLALLSRYGDKALPSKFYSLKAMRAFEKELWEDYQRGLEDRDYHRAYEIRFFECFAHWFGLVNIERKKDTGISYFDELTITKSELFDKLFEVKEL</sequence>
<dbReference type="Proteomes" id="UP000238034">
    <property type="component" value="Unassembled WGS sequence"/>
</dbReference>
<dbReference type="RefSeq" id="WP_106293096.1">
    <property type="nucleotide sequence ID" value="NZ_PVTH01000005.1"/>
</dbReference>
<protein>
    <submittedName>
        <fullName evidence="1">Uncharacterized protein</fullName>
    </submittedName>
</protein>
<gene>
    <name evidence="1" type="ORF">B0I27_105145</name>
</gene>
<comment type="caution">
    <text evidence="1">The sequence shown here is derived from an EMBL/GenBank/DDBJ whole genome shotgun (WGS) entry which is preliminary data.</text>
</comment>
<evidence type="ECO:0000313" key="1">
    <source>
        <dbReference type="EMBL" id="PRY52678.1"/>
    </source>
</evidence>
<keyword evidence="2" id="KW-1185">Reference proteome</keyword>
<organism evidence="1 2">
    <name type="scientific">Arcticibacter pallidicorallinus</name>
    <dbReference type="NCBI Taxonomy" id="1259464"/>
    <lineage>
        <taxon>Bacteria</taxon>
        <taxon>Pseudomonadati</taxon>
        <taxon>Bacteroidota</taxon>
        <taxon>Sphingobacteriia</taxon>
        <taxon>Sphingobacteriales</taxon>
        <taxon>Sphingobacteriaceae</taxon>
        <taxon>Arcticibacter</taxon>
    </lineage>
</organism>
<dbReference type="AlphaFoldDB" id="A0A2T0U497"/>